<dbReference type="OrthoDB" id="2507140at2759"/>
<protein>
    <recommendedName>
        <fullName evidence="5">Extracellular membrane protein CFEM domain-containing protein</fullName>
    </recommendedName>
</protein>
<feature type="compositionally biased region" description="Polar residues" evidence="1">
    <location>
        <begin position="57"/>
        <end position="73"/>
    </location>
</feature>
<feature type="signal peptide" evidence="2">
    <location>
        <begin position="1"/>
        <end position="20"/>
    </location>
</feature>
<evidence type="ECO:0000313" key="3">
    <source>
        <dbReference type="EMBL" id="MBW0515401.1"/>
    </source>
</evidence>
<dbReference type="EMBL" id="AVOT02024613">
    <property type="protein sequence ID" value="MBW0515401.1"/>
    <property type="molecule type" value="Genomic_DNA"/>
</dbReference>
<organism evidence="3 4">
    <name type="scientific">Austropuccinia psidii MF-1</name>
    <dbReference type="NCBI Taxonomy" id="1389203"/>
    <lineage>
        <taxon>Eukaryota</taxon>
        <taxon>Fungi</taxon>
        <taxon>Dikarya</taxon>
        <taxon>Basidiomycota</taxon>
        <taxon>Pucciniomycotina</taxon>
        <taxon>Pucciniomycetes</taxon>
        <taxon>Pucciniales</taxon>
        <taxon>Sphaerophragmiaceae</taxon>
        <taxon>Austropuccinia</taxon>
    </lineage>
</organism>
<dbReference type="Proteomes" id="UP000765509">
    <property type="component" value="Unassembled WGS sequence"/>
</dbReference>
<name>A0A9Q3E3S5_9BASI</name>
<feature type="region of interest" description="Disordered" evidence="1">
    <location>
        <begin position="154"/>
        <end position="194"/>
    </location>
</feature>
<comment type="caution">
    <text evidence="3">The sequence shown here is derived from an EMBL/GenBank/DDBJ whole genome shotgun (WGS) entry which is preliminary data.</text>
</comment>
<proteinExistence type="predicted"/>
<gene>
    <name evidence="3" type="ORF">O181_055116</name>
</gene>
<sequence length="226" mass="23300">MFNPTWLILLLSVIPTNIIAQTTSTNTSNSSPAASTNASTNTSANTQTNTQTTNTSENNPASTTSNAQTNGGTPFTAPVVTGTTCGSNQQNFNQCVNKVSKDISGCSPTDNLCLCQTYANLAYCYNACSDLADQGSQYKSQSTQYCSAPGGKANATTSTTSNLTSTTTTPLNTSSTQPTSNTPTNRTSSSTPASTFAASKSGALNSHAISHGLLSSLVAFTWVLLL</sequence>
<feature type="region of interest" description="Disordered" evidence="1">
    <location>
        <begin position="23"/>
        <end position="73"/>
    </location>
</feature>
<evidence type="ECO:0008006" key="5">
    <source>
        <dbReference type="Google" id="ProtNLM"/>
    </source>
</evidence>
<evidence type="ECO:0000256" key="2">
    <source>
        <dbReference type="SAM" id="SignalP"/>
    </source>
</evidence>
<feature type="chain" id="PRO_5040395500" description="Extracellular membrane protein CFEM domain-containing protein" evidence="2">
    <location>
        <begin position="21"/>
        <end position="226"/>
    </location>
</feature>
<keyword evidence="4" id="KW-1185">Reference proteome</keyword>
<evidence type="ECO:0000256" key="1">
    <source>
        <dbReference type="SAM" id="MobiDB-lite"/>
    </source>
</evidence>
<reference evidence="3" key="1">
    <citation type="submission" date="2021-03" db="EMBL/GenBank/DDBJ databases">
        <title>Draft genome sequence of rust myrtle Austropuccinia psidii MF-1, a brazilian biotype.</title>
        <authorList>
            <person name="Quecine M.C."/>
            <person name="Pachon D.M.R."/>
            <person name="Bonatelli M.L."/>
            <person name="Correr F.H."/>
            <person name="Franceschini L.M."/>
            <person name="Leite T.F."/>
            <person name="Margarido G.R.A."/>
            <person name="Almeida C.A."/>
            <person name="Ferrarezi J.A."/>
            <person name="Labate C.A."/>
        </authorList>
    </citation>
    <scope>NUCLEOTIDE SEQUENCE</scope>
    <source>
        <strain evidence="3">MF-1</strain>
    </source>
</reference>
<feature type="compositionally biased region" description="Low complexity" evidence="1">
    <location>
        <begin position="23"/>
        <end position="56"/>
    </location>
</feature>
<dbReference type="AlphaFoldDB" id="A0A9Q3E3S5"/>
<accession>A0A9Q3E3S5</accession>
<keyword evidence="2" id="KW-0732">Signal</keyword>
<evidence type="ECO:0000313" key="4">
    <source>
        <dbReference type="Proteomes" id="UP000765509"/>
    </source>
</evidence>
<feature type="compositionally biased region" description="Low complexity" evidence="1">
    <location>
        <begin position="156"/>
        <end position="194"/>
    </location>
</feature>